<comment type="pathway">
    <text evidence="5 17">Amino-acid biosynthesis; L-leucine biosynthesis; L-leucine from 3-methyl-2-oxobutanoate: step 4/4.</text>
</comment>
<evidence type="ECO:0000256" key="13">
    <source>
        <dbReference type="ARBA" id="ARBA00048798"/>
    </source>
</evidence>
<sequence length="303" mass="33819">MPSYCYFKGAVVPLEDAKISVMTHALHYGTGLFEGIRANWNAAHGQLYIFRLLDHMKRMKDGCKVLRLDIPHTAEDLSRITADVVKKCGFKEDTYVRPLAYKSSEALGVRLHDLKSDFLVFAIPWGRYIDVDTCRCAVSTWRRPDDNVFPPSVKATGLYINNALTKTEAIENGFDEGIMLTPDGHVAEGSGENLFLVEKGKLVTPATYSSILNGITRDTVITLAKQELGLEVEERLVDRYELYTADECFLTGTAAHLTPVCEIDRRRLGEGGIGPVTAKLKDLYFEAIKGNLPKYTGWCTPVY</sequence>
<evidence type="ECO:0000256" key="9">
    <source>
        <dbReference type="ARBA" id="ARBA00022679"/>
    </source>
</evidence>
<gene>
    <name evidence="17" type="primary">ilvE</name>
    <name evidence="18" type="ORF">DEALK_05600</name>
</gene>
<dbReference type="PROSITE" id="PS00770">
    <property type="entry name" value="AA_TRANSFER_CLASS_4"/>
    <property type="match status" value="1"/>
</dbReference>
<comment type="similarity">
    <text evidence="6 15">Belongs to the class-IV pyridoxal-phosphate-dependent aminotransferase family.</text>
</comment>
<comment type="catalytic activity">
    <reaction evidence="13 17">
        <text>L-isoleucine + 2-oxoglutarate = (S)-3-methyl-2-oxopentanoate + L-glutamate</text>
        <dbReference type="Rhea" id="RHEA:24801"/>
        <dbReference type="ChEBI" id="CHEBI:16810"/>
        <dbReference type="ChEBI" id="CHEBI:29985"/>
        <dbReference type="ChEBI" id="CHEBI:35146"/>
        <dbReference type="ChEBI" id="CHEBI:58045"/>
        <dbReference type="EC" id="2.6.1.42"/>
    </reaction>
</comment>
<keyword evidence="19" id="KW-1185">Reference proteome</keyword>
<evidence type="ECO:0000256" key="3">
    <source>
        <dbReference type="ARBA" id="ARBA00004824"/>
    </source>
</evidence>
<evidence type="ECO:0000313" key="19">
    <source>
        <dbReference type="Proteomes" id="UP000053947"/>
    </source>
</evidence>
<dbReference type="InterPro" id="IPR033939">
    <property type="entry name" value="BCAT_family"/>
</dbReference>
<dbReference type="InterPro" id="IPR043132">
    <property type="entry name" value="BCAT-like_C"/>
</dbReference>
<dbReference type="Proteomes" id="UP000053947">
    <property type="component" value="Unassembled WGS sequence"/>
</dbReference>
<dbReference type="CDD" id="cd01557">
    <property type="entry name" value="BCAT_beta_family"/>
    <property type="match status" value="1"/>
</dbReference>
<dbReference type="AlphaFoldDB" id="A0A0W0GGM3"/>
<dbReference type="GO" id="GO:0009099">
    <property type="term" value="P:L-valine biosynthetic process"/>
    <property type="evidence" value="ECO:0007669"/>
    <property type="project" value="UniProtKB-UniPathway"/>
</dbReference>
<accession>A0A0W0GGM3</accession>
<reference evidence="18 19" key="1">
    <citation type="submission" date="2015-06" db="EMBL/GenBank/DDBJ databases">
        <title>Genome sequence of the organohalide-respiring Dehalogenimonas alkenigignens type strain (IP3-3T).</title>
        <authorList>
            <person name="Key T.A."/>
            <person name="Richmond D.P."/>
            <person name="Bowman K.S."/>
            <person name="Cho Y.-J."/>
            <person name="Chun J."/>
            <person name="da Costa M.S."/>
            <person name="Rainey F.A."/>
            <person name="Moe W.M."/>
        </authorList>
    </citation>
    <scope>NUCLEOTIDE SEQUENCE [LARGE SCALE GENOMIC DNA]</scope>
    <source>
        <strain evidence="18 19">IP3-3</strain>
    </source>
</reference>
<keyword evidence="10 16" id="KW-0663">Pyridoxal phosphate</keyword>
<dbReference type="PANTHER" id="PTHR42743">
    <property type="entry name" value="AMINO-ACID AMINOTRANSFERASE"/>
    <property type="match status" value="1"/>
</dbReference>
<dbReference type="GO" id="GO:0052655">
    <property type="term" value="F:L-valine-2-oxoglutarate transaminase activity"/>
    <property type="evidence" value="ECO:0007669"/>
    <property type="project" value="RHEA"/>
</dbReference>
<dbReference type="OrthoDB" id="9805628at2"/>
<evidence type="ECO:0000256" key="2">
    <source>
        <dbReference type="ARBA" id="ARBA00003109"/>
    </source>
</evidence>
<dbReference type="InterPro" id="IPR036038">
    <property type="entry name" value="Aminotransferase-like"/>
</dbReference>
<dbReference type="GO" id="GO:0009097">
    <property type="term" value="P:isoleucine biosynthetic process"/>
    <property type="evidence" value="ECO:0007669"/>
    <property type="project" value="UniProtKB-UniPathway"/>
</dbReference>
<dbReference type="InterPro" id="IPR001544">
    <property type="entry name" value="Aminotrans_IV"/>
</dbReference>
<keyword evidence="8 17" id="KW-0028">Amino-acid biosynthesis</keyword>
<keyword evidence="9 17" id="KW-0808">Transferase</keyword>
<proteinExistence type="inferred from homology"/>
<keyword evidence="11 17" id="KW-0100">Branched-chain amino acid biosynthesis</keyword>
<dbReference type="SUPFAM" id="SSF56752">
    <property type="entry name" value="D-aminoacid aminotransferase-like PLP-dependent enzymes"/>
    <property type="match status" value="1"/>
</dbReference>
<dbReference type="PATRIC" id="fig|1217799.6.peg.577"/>
<dbReference type="GO" id="GO:0009098">
    <property type="term" value="P:L-leucine biosynthetic process"/>
    <property type="evidence" value="ECO:0007669"/>
    <property type="project" value="UniProtKB-UniPathway"/>
</dbReference>
<comment type="pathway">
    <text evidence="4 17">Amino-acid biosynthesis; L-valine biosynthesis; L-valine from pyruvate: step 4/4.</text>
</comment>
<evidence type="ECO:0000256" key="6">
    <source>
        <dbReference type="ARBA" id="ARBA00009320"/>
    </source>
</evidence>
<dbReference type="PANTHER" id="PTHR42743:SF4">
    <property type="entry name" value="BRANCHED-CHAIN-AMINO-ACID AMINOTRANSFERASE-RELATED"/>
    <property type="match status" value="1"/>
</dbReference>
<evidence type="ECO:0000256" key="5">
    <source>
        <dbReference type="ARBA" id="ARBA00005072"/>
    </source>
</evidence>
<dbReference type="UniPathway" id="UPA00048">
    <property type="reaction ID" value="UER00073"/>
</dbReference>
<evidence type="ECO:0000256" key="7">
    <source>
        <dbReference type="ARBA" id="ARBA00022576"/>
    </source>
</evidence>
<evidence type="ECO:0000256" key="4">
    <source>
        <dbReference type="ARBA" id="ARBA00004931"/>
    </source>
</evidence>
<dbReference type="InterPro" id="IPR018300">
    <property type="entry name" value="Aminotrans_IV_CS"/>
</dbReference>
<comment type="pathway">
    <text evidence="3 17">Amino-acid biosynthesis; L-isoleucine biosynthesis; L-isoleucine from 2-oxobutanoate: step 4/4.</text>
</comment>
<dbReference type="RefSeq" id="WP_058438458.1">
    <property type="nucleotide sequence ID" value="NZ_KQ758903.1"/>
</dbReference>
<dbReference type="EMBL" id="LFDV01000002">
    <property type="protein sequence ID" value="KTB47715.1"/>
    <property type="molecule type" value="Genomic_DNA"/>
</dbReference>
<evidence type="ECO:0000256" key="15">
    <source>
        <dbReference type="RuleBase" id="RU004106"/>
    </source>
</evidence>
<dbReference type="Gene3D" id="3.20.10.10">
    <property type="entry name" value="D-amino Acid Aminotransferase, subunit A, domain 2"/>
    <property type="match status" value="1"/>
</dbReference>
<evidence type="ECO:0000256" key="14">
    <source>
        <dbReference type="ARBA" id="ARBA00049229"/>
    </source>
</evidence>
<evidence type="ECO:0000256" key="17">
    <source>
        <dbReference type="RuleBase" id="RU364094"/>
    </source>
</evidence>
<evidence type="ECO:0000256" key="16">
    <source>
        <dbReference type="RuleBase" id="RU004516"/>
    </source>
</evidence>
<dbReference type="GO" id="GO:0052656">
    <property type="term" value="F:L-isoleucine-2-oxoglutarate transaminase activity"/>
    <property type="evidence" value="ECO:0007669"/>
    <property type="project" value="RHEA"/>
</dbReference>
<evidence type="ECO:0000256" key="11">
    <source>
        <dbReference type="ARBA" id="ARBA00023304"/>
    </source>
</evidence>
<comment type="caution">
    <text evidence="18">The sequence shown here is derived from an EMBL/GenBank/DDBJ whole genome shotgun (WGS) entry which is preliminary data.</text>
</comment>
<dbReference type="UniPathway" id="UPA00047">
    <property type="reaction ID" value="UER00058"/>
</dbReference>
<dbReference type="Gene3D" id="3.30.470.10">
    <property type="match status" value="1"/>
</dbReference>
<dbReference type="InterPro" id="IPR043131">
    <property type="entry name" value="BCAT-like_N"/>
</dbReference>
<protein>
    <recommendedName>
        <fullName evidence="17">Branched-chain-amino-acid aminotransferase</fullName>
        <shortName evidence="17">BCAT</shortName>
        <ecNumber evidence="17">2.6.1.42</ecNumber>
    </recommendedName>
</protein>
<dbReference type="NCBIfam" id="NF005146">
    <property type="entry name" value="PRK06606.1"/>
    <property type="match status" value="1"/>
</dbReference>
<dbReference type="EC" id="2.6.1.42" evidence="17"/>
<evidence type="ECO:0000256" key="10">
    <source>
        <dbReference type="ARBA" id="ARBA00022898"/>
    </source>
</evidence>
<dbReference type="FunFam" id="3.20.10.10:FF:000002">
    <property type="entry name" value="D-alanine aminotransferase"/>
    <property type="match status" value="1"/>
</dbReference>
<dbReference type="InterPro" id="IPR005785">
    <property type="entry name" value="B_amino_transI"/>
</dbReference>
<organism evidence="18 19">
    <name type="scientific">Dehalogenimonas alkenigignens</name>
    <dbReference type="NCBI Taxonomy" id="1217799"/>
    <lineage>
        <taxon>Bacteria</taxon>
        <taxon>Bacillati</taxon>
        <taxon>Chloroflexota</taxon>
        <taxon>Dehalococcoidia</taxon>
        <taxon>Dehalococcoidales</taxon>
        <taxon>Dehalococcoidaceae</taxon>
        <taxon>Dehalogenimonas</taxon>
    </lineage>
</organism>
<dbReference type="NCBIfam" id="TIGR01122">
    <property type="entry name" value="ilvE_I"/>
    <property type="match status" value="1"/>
</dbReference>
<dbReference type="InterPro" id="IPR050571">
    <property type="entry name" value="Class-IV_PLP-Dep_Aminotrnsfr"/>
</dbReference>
<dbReference type="UniPathway" id="UPA00049">
    <property type="reaction ID" value="UER00062"/>
</dbReference>
<comment type="cofactor">
    <cofactor evidence="1 16">
        <name>pyridoxal 5'-phosphate</name>
        <dbReference type="ChEBI" id="CHEBI:597326"/>
    </cofactor>
</comment>
<dbReference type="STRING" id="1217799.DEALK_05600"/>
<evidence type="ECO:0000256" key="1">
    <source>
        <dbReference type="ARBA" id="ARBA00001933"/>
    </source>
</evidence>
<comment type="function">
    <text evidence="2 17">Acts on leucine, isoleucine and valine.</text>
</comment>
<comment type="catalytic activity">
    <reaction evidence="14 17">
        <text>L-leucine + 2-oxoglutarate = 4-methyl-2-oxopentanoate + L-glutamate</text>
        <dbReference type="Rhea" id="RHEA:18321"/>
        <dbReference type="ChEBI" id="CHEBI:16810"/>
        <dbReference type="ChEBI" id="CHEBI:17865"/>
        <dbReference type="ChEBI" id="CHEBI:29985"/>
        <dbReference type="ChEBI" id="CHEBI:57427"/>
        <dbReference type="EC" id="2.6.1.42"/>
    </reaction>
</comment>
<dbReference type="GO" id="GO:0052654">
    <property type="term" value="F:L-leucine-2-oxoglutarate transaminase activity"/>
    <property type="evidence" value="ECO:0007669"/>
    <property type="project" value="RHEA"/>
</dbReference>
<evidence type="ECO:0000256" key="8">
    <source>
        <dbReference type="ARBA" id="ARBA00022605"/>
    </source>
</evidence>
<evidence type="ECO:0000256" key="12">
    <source>
        <dbReference type="ARBA" id="ARBA00048212"/>
    </source>
</evidence>
<comment type="catalytic activity">
    <reaction evidence="12 17">
        <text>L-valine + 2-oxoglutarate = 3-methyl-2-oxobutanoate + L-glutamate</text>
        <dbReference type="Rhea" id="RHEA:24813"/>
        <dbReference type="ChEBI" id="CHEBI:11851"/>
        <dbReference type="ChEBI" id="CHEBI:16810"/>
        <dbReference type="ChEBI" id="CHEBI:29985"/>
        <dbReference type="ChEBI" id="CHEBI:57762"/>
        <dbReference type="EC" id="2.6.1.42"/>
    </reaction>
</comment>
<dbReference type="Pfam" id="PF01063">
    <property type="entry name" value="Aminotran_4"/>
    <property type="match status" value="1"/>
</dbReference>
<evidence type="ECO:0000313" key="18">
    <source>
        <dbReference type="EMBL" id="KTB47715.1"/>
    </source>
</evidence>
<keyword evidence="7 17" id="KW-0032">Aminotransferase</keyword>
<name>A0A0W0GGM3_9CHLR</name>